<sequence length="1103" mass="119898">MSLKAMDEATQDSQAYFEALKADLRSSGLVANHEPQNQYSKKCNPSSHRESSKIPNGNDEIDALQTTRETRSRSAIPQTSSLDIKLSSLTKHVAHAQSVKTCAHPSPLEPCETTTDDVALIPPTDEVSQPTTLQHEQQSVNRNAKCQDIRKLRRKMDGSQQTPTQVNEERDYEVCISMPDSLVDENTQQTSNGERTLLEDETGAVKFDAPSQPARPSSQVSEDAGFENTKGDWHSETPLKDTSAIGTSMVAPETPTVSLNPFARSNFSVSAPLAGSQLFGQTQFSSAVKKNSPTSSRPSPNMIAKSLSLNTAGTSPLKDRTNVSSPTDIRSSSPSRMHEVPDAASRAPNLSIIEEETPPPSPTPRDTVVIPESPTGRQSKKMGNRLQEQYESLKESQRRKCVDDSMQVNETDSDSDNAPIKRVDRKKRAERRRAQGVQQMEKATYNPTILRSFDDNRPSKRRRIASEERVLESSKTTATPPIVVDSQNKSIQAELGGEAESTQDTTSNPAPAGPVGNQGNAGVIEQQPQTFEAIPATSPTRSSLPNTAPAQIPDTAPEPELPEMRTTRARSKSPGSAPSSAFTSSLRVAKTYRKASRRTKATTIMTSSASELPAEESEPDLEEPASPSTSPTSPIDEDKALSKDTGVEAVAPIEETQTPLSKGRKKVSTKAITKRTEPEVSFRSTRSKSKPKDADEQPMKVPENQPRNDSSSLTSLCSIGSSSATEAAPNESRGSPEQETPPLLAADIGRSLRRRALRNGPTSVSPRAITRTKKMKRPPLPGSQSTDELYQGSPSVSVLERSIIQTKSTHGFRQNTGHIYRGQGLFTNMVFAISFQTSQPEKSGVEKMKKELESKIQHAGGTVLDNGFEELFKKSSVMGTFTAVFDNAAGPQLADSALDTGFTALIADGCSRKAKYMQALALGLPCLAHQWITTCLAKDKVVDWEPYLLCAGASAVLGNALRSRSLISYPAETARLAQVVAQRRKLLEGQRIMVVVGSKKSLNEAKQTHMFLTQALGPIMSRVFTTVEAQKVLLESARAGEPYDWVYVDKKTGSVESVLSGYDAGRKRKKSPWVSSLLKSVQVLNDELVIQSLILGRMVEEGE</sequence>
<evidence type="ECO:0000313" key="1">
    <source>
        <dbReference type="EMBL" id="KAI9898583.1"/>
    </source>
</evidence>
<accession>A0ACC0UXF4</accession>
<name>A0ACC0UXF4_9HYPO</name>
<keyword evidence="2" id="KW-1185">Reference proteome</keyword>
<reference evidence="1" key="1">
    <citation type="submission" date="2022-10" db="EMBL/GenBank/DDBJ databases">
        <title>Complete Genome of Trichothecium roseum strain YXFP-22015, a Plant Pathogen Isolated from Citrus.</title>
        <authorList>
            <person name="Wang Y."/>
            <person name="Zhu L."/>
        </authorList>
    </citation>
    <scope>NUCLEOTIDE SEQUENCE</scope>
    <source>
        <strain evidence="1">YXFP-22015</strain>
    </source>
</reference>
<evidence type="ECO:0000313" key="2">
    <source>
        <dbReference type="Proteomes" id="UP001163324"/>
    </source>
</evidence>
<protein>
    <submittedName>
        <fullName evidence="1">Uncharacterized protein</fullName>
    </submittedName>
</protein>
<proteinExistence type="predicted"/>
<dbReference type="Proteomes" id="UP001163324">
    <property type="component" value="Chromosome 6"/>
</dbReference>
<comment type="caution">
    <text evidence="1">The sequence shown here is derived from an EMBL/GenBank/DDBJ whole genome shotgun (WGS) entry which is preliminary data.</text>
</comment>
<dbReference type="EMBL" id="CM047945">
    <property type="protein sequence ID" value="KAI9898583.1"/>
    <property type="molecule type" value="Genomic_DNA"/>
</dbReference>
<organism evidence="1 2">
    <name type="scientific">Trichothecium roseum</name>
    <dbReference type="NCBI Taxonomy" id="47278"/>
    <lineage>
        <taxon>Eukaryota</taxon>
        <taxon>Fungi</taxon>
        <taxon>Dikarya</taxon>
        <taxon>Ascomycota</taxon>
        <taxon>Pezizomycotina</taxon>
        <taxon>Sordariomycetes</taxon>
        <taxon>Hypocreomycetidae</taxon>
        <taxon>Hypocreales</taxon>
        <taxon>Hypocreales incertae sedis</taxon>
        <taxon>Trichothecium</taxon>
    </lineage>
</organism>
<gene>
    <name evidence="1" type="ORF">N3K66_006943</name>
</gene>